<evidence type="ECO:0000313" key="3">
    <source>
        <dbReference type="Proteomes" id="UP000019373"/>
    </source>
</evidence>
<dbReference type="eggNOG" id="ENOG502S9QG">
    <property type="taxonomic scope" value="Eukaryota"/>
</dbReference>
<dbReference type="PANTHER" id="PTHR40780">
    <property type="entry name" value="DUF3669 DOMAIN-CONTAINING PROTEIN"/>
    <property type="match status" value="1"/>
</dbReference>
<dbReference type="OMA" id="MAIMHWA"/>
<evidence type="ECO:0000313" key="2">
    <source>
        <dbReference type="EMBL" id="ERF68643.1"/>
    </source>
</evidence>
<sequence>MSPRLPDVSEDSVFSVTLSEAAARADRFISRLDEDPVTRLGRQLSHKSVISTASSFAREQEEAAYRSEIRTFLFLDHGFCGDIFAYTGRNQVLKRAINHDDNLWNDYLMGSDVHAKFSVAENLFAPHEPPCIPKPEACISPENERWWAQNGLKFPDDRQTEQRMPIMILERILPLSKPIRDNLIEVFHGPRGKDEAKAAPGNRNCVARLYLGKRRQSERPPSWFRLKNFSLHLNQAEMIGLDIKTYATEMAIALALCHWRVHVDANDVEFVLGSCPTTQNFAPLTNEQIKALAPYTDTDPDTRYDNYRKRSTHLWTIDYDKCRTMTLNESGVSQAIHAAEENDPYFPKPHAELESDQKLWEHFKSNYLSASSRVMIADAVNEEARALPIKFIEGWEVYRKGKIERRSVDDDF</sequence>
<dbReference type="EMBL" id="KE721509">
    <property type="protein sequence ID" value="ERF68643.1"/>
    <property type="molecule type" value="Genomic_DNA"/>
</dbReference>
<dbReference type="Proteomes" id="UP000019373">
    <property type="component" value="Unassembled WGS sequence"/>
</dbReference>
<name>U1G9H8_ENDPU</name>
<evidence type="ECO:0000259" key="1">
    <source>
        <dbReference type="Pfam" id="PF12417"/>
    </source>
</evidence>
<gene>
    <name evidence="2" type="ORF">EPUS_09136</name>
</gene>
<dbReference type="RefSeq" id="XP_007805710.1">
    <property type="nucleotide sequence ID" value="XM_007807519.1"/>
</dbReference>
<dbReference type="HOGENOM" id="CLU_039531_1_0_1"/>
<dbReference type="OrthoDB" id="2993351at2759"/>
<organism evidence="2 3">
    <name type="scientific">Endocarpon pusillum (strain Z07020 / HMAS-L-300199)</name>
    <name type="common">Lichen-forming fungus</name>
    <dbReference type="NCBI Taxonomy" id="1263415"/>
    <lineage>
        <taxon>Eukaryota</taxon>
        <taxon>Fungi</taxon>
        <taxon>Dikarya</taxon>
        <taxon>Ascomycota</taxon>
        <taxon>Pezizomycotina</taxon>
        <taxon>Eurotiomycetes</taxon>
        <taxon>Chaetothyriomycetidae</taxon>
        <taxon>Verrucariales</taxon>
        <taxon>Verrucariaceae</taxon>
        <taxon>Endocarpon</taxon>
    </lineage>
</organism>
<dbReference type="GeneID" id="19243969"/>
<feature type="domain" description="DUF3669" evidence="1">
    <location>
        <begin position="314"/>
        <end position="375"/>
    </location>
</feature>
<dbReference type="PANTHER" id="PTHR40780:SF2">
    <property type="entry name" value="DUF3669 DOMAIN-CONTAINING PROTEIN"/>
    <property type="match status" value="1"/>
</dbReference>
<protein>
    <recommendedName>
        <fullName evidence="1">DUF3669 domain-containing protein</fullName>
    </recommendedName>
</protein>
<dbReference type="AlphaFoldDB" id="U1G9H8"/>
<keyword evidence="3" id="KW-1185">Reference proteome</keyword>
<dbReference type="Pfam" id="PF12417">
    <property type="entry name" value="DUF3669"/>
    <property type="match status" value="1"/>
</dbReference>
<dbReference type="InterPro" id="IPR022137">
    <property type="entry name" value="Znf_prot_DUF3669"/>
</dbReference>
<reference evidence="3" key="1">
    <citation type="journal article" date="2014" name="BMC Genomics">
        <title>Genome characteristics reveal the impact of lichenization on lichen-forming fungus Endocarpon pusillum Hedwig (Verrucariales, Ascomycota).</title>
        <authorList>
            <person name="Wang Y.-Y."/>
            <person name="Liu B."/>
            <person name="Zhang X.-Y."/>
            <person name="Zhou Q.-M."/>
            <person name="Zhang T."/>
            <person name="Li H."/>
            <person name="Yu Y.-F."/>
            <person name="Zhang X.-L."/>
            <person name="Hao X.-Y."/>
            <person name="Wang M."/>
            <person name="Wang L."/>
            <person name="Wei J.-C."/>
        </authorList>
    </citation>
    <scope>NUCLEOTIDE SEQUENCE [LARGE SCALE GENOMIC DNA]</scope>
    <source>
        <strain evidence="3">Z07020 / HMAS-L-300199</strain>
    </source>
</reference>
<accession>U1G9H8</accession>
<proteinExistence type="predicted"/>